<dbReference type="SUPFAM" id="SSF48452">
    <property type="entry name" value="TPR-like"/>
    <property type="match status" value="1"/>
</dbReference>
<comment type="caution">
    <text evidence="2">The sequence shown here is derived from an EMBL/GenBank/DDBJ whole genome shotgun (WGS) entry which is preliminary data.</text>
</comment>
<keyword evidence="1" id="KW-0732">Signal</keyword>
<protein>
    <recommendedName>
        <fullName evidence="4">TPR repeat protein</fullName>
    </recommendedName>
</protein>
<dbReference type="OrthoDB" id="7469395at2"/>
<dbReference type="EMBL" id="CAVK010000213">
    <property type="protein sequence ID" value="CCW19650.1"/>
    <property type="molecule type" value="Genomic_DNA"/>
</dbReference>
<gene>
    <name evidence="2" type="ORF">EBBID32_40190</name>
</gene>
<evidence type="ECO:0000313" key="3">
    <source>
        <dbReference type="Proteomes" id="UP000013201"/>
    </source>
</evidence>
<reference evidence="2 3" key="1">
    <citation type="submission" date="2013-03" db="EMBL/GenBank/DDBJ databases">
        <authorList>
            <person name="Le V."/>
        </authorList>
    </citation>
    <scope>NUCLEOTIDE SEQUENCE [LARGE SCALE GENOMIC DNA]</scope>
    <source>
        <strain evidence="2 3">BiD32</strain>
    </source>
</reference>
<evidence type="ECO:0008006" key="4">
    <source>
        <dbReference type="Google" id="ProtNLM"/>
    </source>
</evidence>
<feature type="chain" id="PRO_5004108270" description="TPR repeat protein" evidence="1">
    <location>
        <begin position="20"/>
        <end position="234"/>
    </location>
</feature>
<reference evidence="3" key="2">
    <citation type="submission" date="2013-04" db="EMBL/GenBank/DDBJ databases">
        <title>Bisphenol A degrading Sphingobium sp. strain BiD32.</title>
        <authorList>
            <person name="Nielsen J.L."/>
            <person name="Zhou N.A."/>
            <person name="Kjeldal H."/>
        </authorList>
    </citation>
    <scope>NUCLEOTIDE SEQUENCE [LARGE SCALE GENOMIC DNA]</scope>
    <source>
        <strain evidence="3">BiD32</strain>
    </source>
</reference>
<evidence type="ECO:0000256" key="1">
    <source>
        <dbReference type="SAM" id="SignalP"/>
    </source>
</evidence>
<sequence length="234" mass="24350">MHRALLTALFLSVAFPAVAQGASPSPASALSQEQIVAFNKAVTDFTATQKAQQSGDNATALAKYEAALPAIRDAVKTQPDNIDNVNFLTNALYAAAAANAGLQKIDTIAPLYRESLPHWRKVVEAKPTDAQSRSVLAGILIQLGNFKLGKQDKAGAAPLYVEAIPLARKSVAEKSDAASRNQLLAALIGASQTSDNPAIKTEAATMSKSMIADGTVDAINKPSAQVLAQSAKVG</sequence>
<dbReference type="Gene3D" id="1.25.40.10">
    <property type="entry name" value="Tetratricopeptide repeat domain"/>
    <property type="match status" value="1"/>
</dbReference>
<name>N1MR22_9SPHN</name>
<dbReference type="RefSeq" id="WP_006964716.1">
    <property type="nucleotide sequence ID" value="NZ_CAVK010000213.1"/>
</dbReference>
<accession>N1MR22</accession>
<keyword evidence="3" id="KW-1185">Reference proteome</keyword>
<dbReference type="AlphaFoldDB" id="N1MR22"/>
<feature type="signal peptide" evidence="1">
    <location>
        <begin position="1"/>
        <end position="19"/>
    </location>
</feature>
<evidence type="ECO:0000313" key="2">
    <source>
        <dbReference type="EMBL" id="CCW19650.1"/>
    </source>
</evidence>
<dbReference type="Proteomes" id="UP000013201">
    <property type="component" value="Unassembled WGS sequence"/>
</dbReference>
<dbReference type="InterPro" id="IPR011990">
    <property type="entry name" value="TPR-like_helical_dom_sf"/>
</dbReference>
<organism evidence="2 3">
    <name type="scientific">Sphingobium indicum BiD32</name>
    <dbReference type="NCBI Taxonomy" id="1301087"/>
    <lineage>
        <taxon>Bacteria</taxon>
        <taxon>Pseudomonadati</taxon>
        <taxon>Pseudomonadota</taxon>
        <taxon>Alphaproteobacteria</taxon>
        <taxon>Sphingomonadales</taxon>
        <taxon>Sphingomonadaceae</taxon>
        <taxon>Sphingobium</taxon>
    </lineage>
</organism>
<proteinExistence type="predicted"/>